<feature type="domain" description="Competence protein CoiA nuclease-like" evidence="2">
    <location>
        <begin position="59"/>
        <end position="157"/>
    </location>
</feature>
<dbReference type="Pfam" id="PF06054">
    <property type="entry name" value="CoiA_nuc"/>
    <property type="match status" value="1"/>
</dbReference>
<dbReference type="HOGENOM" id="CLU_1214144_0_0_0"/>
<dbReference type="AlphaFoldDB" id="F8L4H5"/>
<gene>
    <name evidence="4" type="ordered locus">SNE_A23490</name>
</gene>
<dbReference type="OrthoDB" id="22077at2"/>
<sequence>MQFFAYDELQIIFAEEALKGKDYRCPECHGRLRVKEGLHRRKHFFHFRPSSFCRQSRKTETHLTIQKKILQSLPEGQAVLEKRFPTINRVADVVWEAKKRIFEVQCSPISLQEVKERMADYGSEGYEVIWVLHDYRFNRKRLSAAENYLRPSHAFFTSINAKGRGFFYDQYEIFSSGIRVEKGPPHPIDIGHPPQKRPNSPPKKSKLPKQLKNWGRFLYYLILKQAAQ</sequence>
<evidence type="ECO:0000256" key="1">
    <source>
        <dbReference type="SAM" id="MobiDB-lite"/>
    </source>
</evidence>
<dbReference type="STRING" id="331113.SNE_A23490"/>
<reference evidence="4 5" key="2">
    <citation type="journal article" date="2011" name="Mol. Biol. Evol.">
        <title>Unity in variety--the pan-genome of the Chlamydiae.</title>
        <authorList>
            <person name="Collingro A."/>
            <person name="Tischler P."/>
            <person name="Weinmaier T."/>
            <person name="Penz T."/>
            <person name="Heinz E."/>
            <person name="Brunham R.C."/>
            <person name="Read T.D."/>
            <person name="Bavoil P.M."/>
            <person name="Sachse K."/>
            <person name="Kahane S."/>
            <person name="Friedman M.G."/>
            <person name="Rattei T."/>
            <person name="Myers G.S."/>
            <person name="Horn M."/>
        </authorList>
    </citation>
    <scope>NUCLEOTIDE SEQUENCE [LARGE SCALE GENOMIC DNA]</scope>
    <source>
        <strain evidence="5">ATCC VR-1471 / Z</strain>
    </source>
</reference>
<keyword evidence="5" id="KW-1185">Reference proteome</keyword>
<proteinExistence type="predicted"/>
<evidence type="ECO:0000313" key="4">
    <source>
        <dbReference type="EMBL" id="CCB90226.1"/>
    </source>
</evidence>
<organism evidence="4 5">
    <name type="scientific">Simkania negevensis (strain ATCC VR-1471 / DSM 27360 / Z)</name>
    <dbReference type="NCBI Taxonomy" id="331113"/>
    <lineage>
        <taxon>Bacteria</taxon>
        <taxon>Pseudomonadati</taxon>
        <taxon>Chlamydiota</taxon>
        <taxon>Chlamydiia</taxon>
        <taxon>Parachlamydiales</taxon>
        <taxon>Simkaniaceae</taxon>
        <taxon>Simkania</taxon>
    </lineage>
</organism>
<dbReference type="KEGG" id="sng:SNE_A23490"/>
<dbReference type="EMBL" id="FR872582">
    <property type="protein sequence ID" value="CCB90226.1"/>
    <property type="molecule type" value="Genomic_DNA"/>
</dbReference>
<feature type="region of interest" description="Disordered" evidence="1">
    <location>
        <begin position="180"/>
        <end position="208"/>
    </location>
</feature>
<dbReference type="Proteomes" id="UP000000496">
    <property type="component" value="Chromosome gsn.131"/>
</dbReference>
<dbReference type="eggNOG" id="COG4469">
    <property type="taxonomic scope" value="Bacteria"/>
</dbReference>
<accession>F8L4H5</accession>
<dbReference type="InterPro" id="IPR057253">
    <property type="entry name" value="CoiA-like_N"/>
</dbReference>
<name>F8L4H5_SIMNZ</name>
<evidence type="ECO:0000259" key="3">
    <source>
        <dbReference type="Pfam" id="PF25164"/>
    </source>
</evidence>
<protein>
    <submittedName>
        <fullName evidence="4">Putative transcription factor, CoiA-like family</fullName>
    </submittedName>
</protein>
<dbReference type="Pfam" id="PF25164">
    <property type="entry name" value="CoiA_N"/>
    <property type="match status" value="1"/>
</dbReference>
<dbReference type="InterPro" id="IPR010330">
    <property type="entry name" value="CoiA_nuc"/>
</dbReference>
<evidence type="ECO:0000313" key="5">
    <source>
        <dbReference type="Proteomes" id="UP000000496"/>
    </source>
</evidence>
<evidence type="ECO:0000259" key="2">
    <source>
        <dbReference type="Pfam" id="PF06054"/>
    </source>
</evidence>
<dbReference type="RefSeq" id="WP_013944691.1">
    <property type="nucleotide sequence ID" value="NC_015713.1"/>
</dbReference>
<reference key="1">
    <citation type="journal article" date="2011" name="Mol. Biol. Evol.">
        <title>Unity in variety -- the pan-genome of the Chlamydiae.</title>
        <authorList>
            <person name="Collingro A."/>
            <person name="Tischler P."/>
            <person name="Weinmaier T."/>
            <person name="Penz T."/>
            <person name="Heinz E."/>
            <person name="Brunham R.C."/>
            <person name="Read T.D."/>
            <person name="Bavoil P.M."/>
            <person name="Sachse K."/>
            <person name="Kahane S."/>
            <person name="Friedman M.G."/>
            <person name="Rattei T."/>
            <person name="Myers G.S.A."/>
            <person name="Horn M."/>
        </authorList>
    </citation>
    <scope>NUCLEOTIDE SEQUENCE</scope>
    <source>
        <strain>Z</strain>
    </source>
</reference>
<feature type="domain" description="Competence protein CoiA-like N-terminal" evidence="3">
    <location>
        <begin position="17"/>
        <end position="50"/>
    </location>
</feature>